<evidence type="ECO:0000313" key="6">
    <source>
        <dbReference type="EMBL" id="EJW89328.1"/>
    </source>
</evidence>
<dbReference type="Pfam" id="PF00551">
    <property type="entry name" value="Formyl_trans_N"/>
    <property type="match status" value="1"/>
</dbReference>
<dbReference type="GO" id="GO:0006189">
    <property type="term" value="P:'de novo' IMP biosynthetic process"/>
    <property type="evidence" value="ECO:0007669"/>
    <property type="project" value="InterPro"/>
</dbReference>
<evidence type="ECO:0000256" key="3">
    <source>
        <dbReference type="ARBA" id="ARBA00022679"/>
    </source>
</evidence>
<evidence type="ECO:0000259" key="5">
    <source>
        <dbReference type="Pfam" id="PF00551"/>
    </source>
</evidence>
<sequence>MGKNLAVLASGNGSNAENLIRYFRCRESAEVKLVLTNRAEAYALTRAHHLNVPSRFIDRHAWEEGTPVLALLQDYQIDFIVLAGFLARIPNVILQAYPDRIVNIHPSLLPKFGGKGMYGDRVHQAVIAAGEAESGISIHFLNERYDEGRMIAQYRCAVESTDTPETLAAKVHTLEYTYYPQVIEQLLQRC</sequence>
<dbReference type="Gene3D" id="3.40.50.170">
    <property type="entry name" value="Formyl transferase, N-terminal domain"/>
    <property type="match status" value="1"/>
</dbReference>
<dbReference type="EMBL" id="AMCI01009541">
    <property type="protein sequence ID" value="EJW89328.1"/>
    <property type="molecule type" value="Genomic_DNA"/>
</dbReference>
<dbReference type="PANTHER" id="PTHR43369:SF2">
    <property type="entry name" value="PHOSPHORIBOSYLGLYCINAMIDE FORMYLTRANSFERASE"/>
    <property type="match status" value="1"/>
</dbReference>
<comment type="pathway">
    <text evidence="1">Purine metabolism; IMP biosynthesis via de novo pathway; N(2)-formyl-N(1)-(5-phospho-D-ribosyl)glycinamide from N(1)-(5-phospho-D-ribosyl)glycinamide (10-formyl THF route): step 1/1.</text>
</comment>
<gene>
    <name evidence="6" type="ORF">EVA_22566</name>
</gene>
<dbReference type="AlphaFoldDB" id="J9F485"/>
<proteinExistence type="inferred from homology"/>
<dbReference type="GO" id="GO:0004644">
    <property type="term" value="F:phosphoribosylglycinamide formyltransferase activity"/>
    <property type="evidence" value="ECO:0007669"/>
    <property type="project" value="UniProtKB-EC"/>
</dbReference>
<dbReference type="HAMAP" id="MF_01930">
    <property type="entry name" value="PurN"/>
    <property type="match status" value="1"/>
</dbReference>
<dbReference type="SUPFAM" id="SSF53328">
    <property type="entry name" value="Formyltransferase"/>
    <property type="match status" value="1"/>
</dbReference>
<name>J9F485_9ZZZZ</name>
<dbReference type="CDD" id="cd08645">
    <property type="entry name" value="FMT_core_GART"/>
    <property type="match status" value="1"/>
</dbReference>
<evidence type="ECO:0000256" key="1">
    <source>
        <dbReference type="ARBA" id="ARBA00005054"/>
    </source>
</evidence>
<protein>
    <recommendedName>
        <fullName evidence="2">phosphoribosylglycinamide formyltransferase 1</fullName>
        <ecNumber evidence="2">2.1.2.2</ecNumber>
    </recommendedName>
</protein>
<keyword evidence="4" id="KW-0658">Purine biosynthesis</keyword>
<evidence type="ECO:0000256" key="2">
    <source>
        <dbReference type="ARBA" id="ARBA00012254"/>
    </source>
</evidence>
<comment type="caution">
    <text evidence="6">The sequence shown here is derived from an EMBL/GenBank/DDBJ whole genome shotgun (WGS) entry which is preliminary data.</text>
</comment>
<evidence type="ECO:0000256" key="4">
    <source>
        <dbReference type="ARBA" id="ARBA00022755"/>
    </source>
</evidence>
<dbReference type="InterPro" id="IPR036477">
    <property type="entry name" value="Formyl_transf_N_sf"/>
</dbReference>
<dbReference type="InterPro" id="IPR002376">
    <property type="entry name" value="Formyl_transf_N"/>
</dbReference>
<feature type="domain" description="Formyl transferase N-terminal" evidence="5">
    <location>
        <begin position="3"/>
        <end position="183"/>
    </location>
</feature>
<keyword evidence="3 6" id="KW-0808">Transferase</keyword>
<reference evidence="6" key="1">
    <citation type="journal article" date="2012" name="PLoS ONE">
        <title>Gene sets for utilization of primary and secondary nutrition supplies in the distal gut of endangered iberian lynx.</title>
        <authorList>
            <person name="Alcaide M."/>
            <person name="Messina E."/>
            <person name="Richter M."/>
            <person name="Bargiela R."/>
            <person name="Peplies J."/>
            <person name="Huws S.A."/>
            <person name="Newbold C.J."/>
            <person name="Golyshin P.N."/>
            <person name="Simon M.A."/>
            <person name="Lopez G."/>
            <person name="Yakimov M.M."/>
            <person name="Ferrer M."/>
        </authorList>
    </citation>
    <scope>NUCLEOTIDE SEQUENCE</scope>
</reference>
<organism evidence="6">
    <name type="scientific">gut metagenome</name>
    <dbReference type="NCBI Taxonomy" id="749906"/>
    <lineage>
        <taxon>unclassified sequences</taxon>
        <taxon>metagenomes</taxon>
        <taxon>organismal metagenomes</taxon>
    </lineage>
</organism>
<dbReference type="GO" id="GO:0005829">
    <property type="term" value="C:cytosol"/>
    <property type="evidence" value="ECO:0007669"/>
    <property type="project" value="TreeGrafter"/>
</dbReference>
<accession>J9F485</accession>
<dbReference type="InterPro" id="IPR004607">
    <property type="entry name" value="GART"/>
</dbReference>
<dbReference type="EC" id="2.1.2.2" evidence="2"/>
<dbReference type="PANTHER" id="PTHR43369">
    <property type="entry name" value="PHOSPHORIBOSYLGLYCINAMIDE FORMYLTRANSFERASE"/>
    <property type="match status" value="1"/>
</dbReference>